<dbReference type="RefSeq" id="WP_317994925.1">
    <property type="nucleotide sequence ID" value="NZ_AP025523.1"/>
</dbReference>
<organism evidence="1 2">
    <name type="scientific">Vulcanimicrobium alpinum</name>
    <dbReference type="NCBI Taxonomy" id="3016050"/>
    <lineage>
        <taxon>Bacteria</taxon>
        <taxon>Bacillati</taxon>
        <taxon>Vulcanimicrobiota</taxon>
        <taxon>Vulcanimicrobiia</taxon>
        <taxon>Vulcanimicrobiales</taxon>
        <taxon>Vulcanimicrobiaceae</taxon>
        <taxon>Vulcanimicrobium</taxon>
    </lineage>
</organism>
<gene>
    <name evidence="1" type="ORF">WPS_26000</name>
</gene>
<accession>A0AAN1XXS7</accession>
<name>A0AAN1XXS7_UNVUL</name>
<keyword evidence="2" id="KW-1185">Reference proteome</keyword>
<dbReference type="KEGG" id="vab:WPS_26000"/>
<dbReference type="Proteomes" id="UP001317532">
    <property type="component" value="Chromosome"/>
</dbReference>
<proteinExistence type="predicted"/>
<dbReference type="EMBL" id="AP025523">
    <property type="protein sequence ID" value="BDE07324.1"/>
    <property type="molecule type" value="Genomic_DNA"/>
</dbReference>
<evidence type="ECO:0000313" key="2">
    <source>
        <dbReference type="Proteomes" id="UP001317532"/>
    </source>
</evidence>
<protein>
    <submittedName>
        <fullName evidence="1">Uncharacterized protein</fullName>
    </submittedName>
</protein>
<reference evidence="1 2" key="1">
    <citation type="journal article" date="2022" name="ISME Commun">
        <title>Vulcanimicrobium alpinus gen. nov. sp. nov., the first cultivated representative of the candidate phylum 'Eremiobacterota', is a metabolically versatile aerobic anoxygenic phototroph.</title>
        <authorList>
            <person name="Yabe S."/>
            <person name="Muto K."/>
            <person name="Abe K."/>
            <person name="Yokota A."/>
            <person name="Staudigel H."/>
            <person name="Tebo B.M."/>
        </authorList>
    </citation>
    <scope>NUCLEOTIDE SEQUENCE [LARGE SCALE GENOMIC DNA]</scope>
    <source>
        <strain evidence="1 2">WC8-2</strain>
    </source>
</reference>
<dbReference type="AlphaFoldDB" id="A0AAN1XXS7"/>
<sequence length="110" mass="11467">MTNDLGHGCPEGARGGGIARDFLRSCSSTPASAANVALVQSLSALLARSLAAGESAALRATLSRARERRADADDLIAAAVQCVMDECDAPTLDARHATFKRLVSLCRRTP</sequence>
<evidence type="ECO:0000313" key="1">
    <source>
        <dbReference type="EMBL" id="BDE07324.1"/>
    </source>
</evidence>